<name>A0A507ANC2_9PEZI</name>
<dbReference type="AlphaFoldDB" id="A0A507ANC2"/>
<evidence type="ECO:0000256" key="1">
    <source>
        <dbReference type="SAM" id="MobiDB-lite"/>
    </source>
</evidence>
<evidence type="ECO:0000313" key="3">
    <source>
        <dbReference type="EMBL" id="TPX08807.1"/>
    </source>
</evidence>
<dbReference type="Proteomes" id="UP000319257">
    <property type="component" value="Unassembled WGS sequence"/>
</dbReference>
<keyword evidence="2" id="KW-0812">Transmembrane</keyword>
<proteinExistence type="predicted"/>
<evidence type="ECO:0000313" key="4">
    <source>
        <dbReference type="Proteomes" id="UP000319257"/>
    </source>
</evidence>
<sequence length="310" mass="33089">MPVAAGQKQRAIEPVILLQLVVSAIAPFFTTFPSVQSVIAPQTDLKTTGTLTRTHKDAHSTLSHVVTIAIILAAAYPILTASGARAQPDSLAASFATTGGHDPEQIPVASCRSRFVNTRGILVATARLIASPQLQRPIIIASFTLVDVIGPVPSPVILPACGEQSSKTPATPVSRVATGRLGHCPRRPFLWRPSRLLDRALGRTRQSGQQIAAADRSDPCATSAQKDTTHTINPAKRPAHGDTIVSPISGAQAGSVYEQRCLGRERWNGILAVNRFIRCLVGIAQTHERQGDRRAGDAGEAYCEHVEVYL</sequence>
<keyword evidence="2" id="KW-0472">Membrane</keyword>
<dbReference type="GeneID" id="41977194"/>
<protein>
    <submittedName>
        <fullName evidence="3">Uncharacterized protein</fullName>
    </submittedName>
</protein>
<dbReference type="EMBL" id="SKBQ01000073">
    <property type="protein sequence ID" value="TPX08807.1"/>
    <property type="molecule type" value="Genomic_DNA"/>
</dbReference>
<feature type="transmembrane region" description="Helical" evidence="2">
    <location>
        <begin position="61"/>
        <end position="79"/>
    </location>
</feature>
<feature type="region of interest" description="Disordered" evidence="1">
    <location>
        <begin position="207"/>
        <end position="247"/>
    </location>
</feature>
<accession>A0A507ANC2</accession>
<dbReference type="RefSeq" id="XP_030990518.1">
    <property type="nucleotide sequence ID" value="XM_031144744.1"/>
</dbReference>
<gene>
    <name evidence="3" type="ORF">E0L32_009747</name>
</gene>
<evidence type="ECO:0000256" key="2">
    <source>
        <dbReference type="SAM" id="Phobius"/>
    </source>
</evidence>
<organism evidence="3 4">
    <name type="scientific">Thyridium curvatum</name>
    <dbReference type="NCBI Taxonomy" id="1093900"/>
    <lineage>
        <taxon>Eukaryota</taxon>
        <taxon>Fungi</taxon>
        <taxon>Dikarya</taxon>
        <taxon>Ascomycota</taxon>
        <taxon>Pezizomycotina</taxon>
        <taxon>Sordariomycetes</taxon>
        <taxon>Sordariomycetidae</taxon>
        <taxon>Thyridiales</taxon>
        <taxon>Thyridiaceae</taxon>
        <taxon>Thyridium</taxon>
    </lineage>
</organism>
<keyword evidence="2" id="KW-1133">Transmembrane helix</keyword>
<feature type="compositionally biased region" description="Polar residues" evidence="1">
    <location>
        <begin position="220"/>
        <end position="232"/>
    </location>
</feature>
<reference evidence="3 4" key="1">
    <citation type="submission" date="2019-06" db="EMBL/GenBank/DDBJ databases">
        <title>Draft genome sequence of the filamentous fungus Phialemoniopsis curvata isolated from diesel fuel.</title>
        <authorList>
            <person name="Varaljay V.A."/>
            <person name="Lyon W.J."/>
            <person name="Crouch A.L."/>
            <person name="Drake C.E."/>
            <person name="Hollomon J.M."/>
            <person name="Nadeau L.J."/>
            <person name="Nunn H.S."/>
            <person name="Stevenson B.S."/>
            <person name="Bojanowski C.L."/>
            <person name="Crookes-Goodson W.J."/>
        </authorList>
    </citation>
    <scope>NUCLEOTIDE SEQUENCE [LARGE SCALE GENOMIC DNA]</scope>
    <source>
        <strain evidence="3 4">D216</strain>
    </source>
</reference>
<comment type="caution">
    <text evidence="3">The sequence shown here is derived from an EMBL/GenBank/DDBJ whole genome shotgun (WGS) entry which is preliminary data.</text>
</comment>
<dbReference type="InParanoid" id="A0A507ANC2"/>
<keyword evidence="4" id="KW-1185">Reference proteome</keyword>